<dbReference type="EMBL" id="HBFR01002871">
    <property type="protein sequence ID" value="CAD8874780.1"/>
    <property type="molecule type" value="Transcribed_RNA"/>
</dbReference>
<proteinExistence type="predicted"/>
<gene>
    <name evidence="2" type="ORF">CHYS00102_LOCUS1955</name>
</gene>
<reference evidence="2" key="1">
    <citation type="submission" date="2021-01" db="EMBL/GenBank/DDBJ databases">
        <authorList>
            <person name="Corre E."/>
            <person name="Pelletier E."/>
            <person name="Niang G."/>
            <person name="Scheremetjew M."/>
            <person name="Finn R."/>
            <person name="Kale V."/>
            <person name="Holt S."/>
            <person name="Cochrane G."/>
            <person name="Meng A."/>
            <person name="Brown T."/>
            <person name="Cohen L."/>
        </authorList>
    </citation>
    <scope>NUCLEOTIDE SEQUENCE</scope>
    <source>
        <strain evidence="2">308</strain>
    </source>
</reference>
<evidence type="ECO:0000313" key="2">
    <source>
        <dbReference type="EMBL" id="CAD8874780.1"/>
    </source>
</evidence>
<accession>A0A7S1B4S0</accession>
<dbReference type="AlphaFoldDB" id="A0A7S1B4S0"/>
<evidence type="ECO:0000256" key="1">
    <source>
        <dbReference type="SAM" id="MobiDB-lite"/>
    </source>
</evidence>
<protein>
    <submittedName>
        <fullName evidence="2">Uncharacterized protein</fullName>
    </submittedName>
</protein>
<feature type="region of interest" description="Disordered" evidence="1">
    <location>
        <begin position="249"/>
        <end position="269"/>
    </location>
</feature>
<sequence>MYNAEKLRASEDLRPMAYQIVPEVWSRLRPQIIVSSHDSGTTTTDKIDKHPSPQIPFHTEQNSEENLDCYLHNSFEVSPVDNPLIQPSFVNSAQWSILSTIRRSIDQDVSLRAVFETLRTIHPSLHIGCGAKFGSDYLLYDGPREDRHAFAGLRVMHFPSLQRGKKELKKNNDIRKLYSPPVLPIPCPYEMAGFVRGLNTAGKLALVATVIPEFEMVNVENGDYRCKKGRFKVAFVDLALEKILNTHTHKRKRGQQERRKDISGNLAKN</sequence>
<organism evidence="2">
    <name type="scientific">Corethron hystrix</name>
    <dbReference type="NCBI Taxonomy" id="216773"/>
    <lineage>
        <taxon>Eukaryota</taxon>
        <taxon>Sar</taxon>
        <taxon>Stramenopiles</taxon>
        <taxon>Ochrophyta</taxon>
        <taxon>Bacillariophyta</taxon>
        <taxon>Coscinodiscophyceae</taxon>
        <taxon>Corethrophycidae</taxon>
        <taxon>Corethrales</taxon>
        <taxon>Corethraceae</taxon>
        <taxon>Corethron</taxon>
    </lineage>
</organism>
<name>A0A7S1B4S0_9STRA</name>